<dbReference type="AlphaFoldDB" id="A0A0J9SFY0"/>
<name>A0A0J9SFY0_PLAVI</name>
<evidence type="ECO:0000313" key="1">
    <source>
        <dbReference type="EMBL" id="KMZ80827.1"/>
    </source>
</evidence>
<protein>
    <submittedName>
        <fullName evidence="1">Uncharacterized protein</fullName>
    </submittedName>
</protein>
<accession>A0A0J9SFY0</accession>
<organism evidence="1 2">
    <name type="scientific">Plasmodium vivax India VII</name>
    <dbReference type="NCBI Taxonomy" id="1077284"/>
    <lineage>
        <taxon>Eukaryota</taxon>
        <taxon>Sar</taxon>
        <taxon>Alveolata</taxon>
        <taxon>Apicomplexa</taxon>
        <taxon>Aconoidasida</taxon>
        <taxon>Haemosporida</taxon>
        <taxon>Plasmodiidae</taxon>
        <taxon>Plasmodium</taxon>
        <taxon>Plasmodium (Plasmodium)</taxon>
    </lineage>
</organism>
<dbReference type="EMBL" id="KQ234266">
    <property type="protein sequence ID" value="KMZ80827.1"/>
    <property type="molecule type" value="Genomic_DNA"/>
</dbReference>
<gene>
    <name evidence="1" type="ORF">PVIIG_02045</name>
</gene>
<sequence>MNDKKRSSTCLMAEGVPCSDDKEAKLEGERNIKNLTALLNCYTNHDAQDDISDFLASSYRSFLTNCISEELKCATSRDLNHLIGACLDVIRNNHQTFMYQNIYFISLNTFFFLLNKVDNVSEYLECLSCRIFYDLIFANLWGEGNHIEIFAKLNYINFFISSRIFSNIMGTSDDEDDVATPPVSKIVSLLSIALLADERGTPTWGRNRGIGSTARRVSKNVNQGNHGSTILTNDAQGSPFLSRPCIFPHLRGSPPLPHMDLQNGETFASQINDKVLLYKRQKTGVYKHPFEEAKEKNDQRRGDSDTAVVPSKEEIIFKIYQTVIQLVIKFDLTIYIIHECITVLLNVCEKWHQELLLYDFLWLQKFFLKNDTTERAQRFIAFLIQLITKCEKKTQKWLFFKLLKDFDSFLNLLFVSNSDIRAYAKECLLSLNVANSPLHSDEKGVNQRGGTATISRSCRIATHAQSQFCKIINLILFHMDYISHVSTDQPVDEDAKETKYDEFFKSTIGQEPLLKRYINEQVNVKKGKLFRKDKNDPDKNTIIRNNIVEMENLVKTLDCLLALIPDKTSASVCFIFFFIHILKLMKKVSKNGHLEFPKEFFFFVKHLFIQAVYVLESVDRMEEKLASGQKGRSIIDHFSIENEASYNKNGSETLFEQREVKKTIERIKQRAKGRSEKPLLSLLEEMYSTVVLFLMPNEEKWAFLNSSNGYFFKQVLLRVSHFCHKKGGSINMMKFFFLDSVFRRIKKRTKWKWSHRKVHHEQYHQWYRHPCAYLDEGGTISLKGQLNYRKYASLLFEKTEYISGEKAFHFAFCLDFLKTFILFDKSLSYDSKWGKYKRLIISICKAPIFKYKFFLPATNTSSCFSQAVAVLHNVYLSIYRSGRGKKLLHEISLLLLLCCDKALRSIKRDNVIFYGEKAGSKRYYKMRRSSLDTSNDGGKTKSCEEDEPIKITNTFEKPFKEYYLNNSLPVFIKCLSALTDIVKLNIMGCCTVGNTRVIIKKSKIEKRKKKRRAYLKSERSLILLNHRYMSNFCKCLMRRTSEDFFYSARKYVLSFIQHFIALNTILTLKYKFRSRNSLSVDKILSFCFYNIFTDHDVSVFSIIHSIAFSLKNYLTLCGAKVKKPNHYLAVCDDLIFQIVDEYYSYDFPETNLWEEYISKTVSFDSLKHTSVDCPGG</sequence>
<proteinExistence type="predicted"/>
<dbReference type="Proteomes" id="UP000053562">
    <property type="component" value="Unassembled WGS sequence"/>
</dbReference>
<dbReference type="OrthoDB" id="371612at2759"/>
<reference evidence="1 2" key="1">
    <citation type="submission" date="2011-08" db="EMBL/GenBank/DDBJ databases">
        <title>The Genome Sequence of Plasmodium vivax India VII.</title>
        <authorList>
            <consortium name="The Broad Institute Genome Sequencing Platform"/>
            <consortium name="The Broad Institute Genome Sequencing Center for Infectious Disease"/>
            <person name="Neafsey D."/>
            <person name="Carlton J."/>
            <person name="Barnwell J."/>
            <person name="Collins W."/>
            <person name="Escalante A."/>
            <person name="Mullikin J."/>
            <person name="Saul A."/>
            <person name="Guigo R."/>
            <person name="Camara F."/>
            <person name="Young S.K."/>
            <person name="Zeng Q."/>
            <person name="Gargeya S."/>
            <person name="Fitzgerald M."/>
            <person name="Haas B."/>
            <person name="Abouelleil A."/>
            <person name="Alvarado L."/>
            <person name="Arachchi H.M."/>
            <person name="Berlin A."/>
            <person name="Brown A."/>
            <person name="Chapman S.B."/>
            <person name="Chen Z."/>
            <person name="Dunbar C."/>
            <person name="Freedman E."/>
            <person name="Gearin G."/>
            <person name="Gellesch M."/>
            <person name="Goldberg J."/>
            <person name="Griggs A."/>
            <person name="Gujja S."/>
            <person name="Heiman D."/>
            <person name="Howarth C."/>
            <person name="Larson L."/>
            <person name="Lui A."/>
            <person name="MacDonald P.J.P."/>
            <person name="Montmayeur A."/>
            <person name="Murphy C."/>
            <person name="Neiman D."/>
            <person name="Pearson M."/>
            <person name="Priest M."/>
            <person name="Roberts A."/>
            <person name="Saif S."/>
            <person name="Shea T."/>
            <person name="Shenoy N."/>
            <person name="Sisk P."/>
            <person name="Stolte C."/>
            <person name="Sykes S."/>
            <person name="Wortman J."/>
            <person name="Nusbaum C."/>
            <person name="Birren B."/>
        </authorList>
    </citation>
    <scope>NUCLEOTIDE SEQUENCE [LARGE SCALE GENOMIC DNA]</scope>
    <source>
        <strain evidence="1 2">India VII</strain>
    </source>
</reference>
<evidence type="ECO:0000313" key="2">
    <source>
        <dbReference type="Proteomes" id="UP000053562"/>
    </source>
</evidence>